<organism evidence="2 3">
    <name type="scientific">Propionimicrobium lymphophilum ACS-093-V-SCH5</name>
    <dbReference type="NCBI Taxonomy" id="883161"/>
    <lineage>
        <taxon>Bacteria</taxon>
        <taxon>Bacillati</taxon>
        <taxon>Actinomycetota</taxon>
        <taxon>Actinomycetes</taxon>
        <taxon>Propionibacteriales</taxon>
        <taxon>Propionibacteriaceae</taxon>
        <taxon>Propionimicrobium</taxon>
    </lineage>
</organism>
<dbReference type="EMBL" id="AGZR01000009">
    <property type="protein sequence ID" value="EPD32524.1"/>
    <property type="molecule type" value="Genomic_DNA"/>
</dbReference>
<proteinExistence type="predicted"/>
<dbReference type="Proteomes" id="UP000014417">
    <property type="component" value="Unassembled WGS sequence"/>
</dbReference>
<dbReference type="HOGENOM" id="CLU_188215_0_0_11"/>
<keyword evidence="3" id="KW-1185">Reference proteome</keyword>
<name>S2WXM1_9ACTN</name>
<dbReference type="InterPro" id="IPR013321">
    <property type="entry name" value="Arc_rbn_hlx_hlx"/>
</dbReference>
<reference evidence="2 3" key="1">
    <citation type="submission" date="2013-04" db="EMBL/GenBank/DDBJ databases">
        <title>The Genome Sequence of Propionimicrobium lymphophilum ACS-093-V-SCH5.</title>
        <authorList>
            <consortium name="The Broad Institute Genomics Platform"/>
            <person name="Earl A."/>
            <person name="Ward D."/>
            <person name="Feldgarden M."/>
            <person name="Gevers D."/>
            <person name="Saerens B."/>
            <person name="Vaneechoutte M."/>
            <person name="Walker B."/>
            <person name="Young S."/>
            <person name="Zeng Q."/>
            <person name="Gargeya S."/>
            <person name="Fitzgerald M."/>
            <person name="Haas B."/>
            <person name="Abouelleil A."/>
            <person name="Allen A.W."/>
            <person name="Alvarado L."/>
            <person name="Arachchi H.M."/>
            <person name="Berlin A.M."/>
            <person name="Chapman S.B."/>
            <person name="Gainer-Dewar J."/>
            <person name="Goldberg J."/>
            <person name="Griggs A."/>
            <person name="Gujja S."/>
            <person name="Hansen M."/>
            <person name="Howarth C."/>
            <person name="Imamovic A."/>
            <person name="Ireland A."/>
            <person name="Larimer J."/>
            <person name="McCowan C."/>
            <person name="Murphy C."/>
            <person name="Pearson M."/>
            <person name="Poon T.W."/>
            <person name="Priest M."/>
            <person name="Roberts A."/>
            <person name="Saif S."/>
            <person name="Shea T."/>
            <person name="Sisk P."/>
            <person name="Sykes S."/>
            <person name="Wortman J."/>
            <person name="Nusbaum C."/>
            <person name="Birren B."/>
        </authorList>
    </citation>
    <scope>NUCLEOTIDE SEQUENCE [LARGE SCALE GENOMIC DNA]</scope>
    <source>
        <strain evidence="2 3">ACS-093-V-SCH5</strain>
    </source>
</reference>
<feature type="domain" description="Antitoxin FitA-like ribbon-helix-helix" evidence="1">
    <location>
        <begin position="2"/>
        <end position="37"/>
    </location>
</feature>
<accession>S2WXM1</accession>
<dbReference type="InterPro" id="IPR010985">
    <property type="entry name" value="Ribbon_hlx_hlx"/>
</dbReference>
<dbReference type="SUPFAM" id="SSF47598">
    <property type="entry name" value="Ribbon-helix-helix"/>
    <property type="match status" value="1"/>
</dbReference>
<comment type="caution">
    <text evidence="2">The sequence shown here is derived from an EMBL/GenBank/DDBJ whole genome shotgun (WGS) entry which is preliminary data.</text>
</comment>
<dbReference type="RefSeq" id="WP_016456899.1">
    <property type="nucleotide sequence ID" value="NZ_KE150269.1"/>
</dbReference>
<dbReference type="GO" id="GO:0006355">
    <property type="term" value="P:regulation of DNA-templated transcription"/>
    <property type="evidence" value="ECO:0007669"/>
    <property type="project" value="InterPro"/>
</dbReference>
<evidence type="ECO:0000313" key="2">
    <source>
        <dbReference type="EMBL" id="EPD32524.1"/>
    </source>
</evidence>
<evidence type="ECO:0000313" key="3">
    <source>
        <dbReference type="Proteomes" id="UP000014417"/>
    </source>
</evidence>
<evidence type="ECO:0000259" key="1">
    <source>
        <dbReference type="Pfam" id="PF22513"/>
    </source>
</evidence>
<dbReference type="InterPro" id="IPR053853">
    <property type="entry name" value="FitA-like_RHH"/>
</dbReference>
<protein>
    <recommendedName>
        <fullName evidence="1">Antitoxin FitA-like ribbon-helix-helix domain-containing protein</fullName>
    </recommendedName>
</protein>
<sequence>MPSITLKNVPDDVYERLKRQADEEMRSINAQAIHLIDIATRPRKINADVFYQRVKDLRVEIGGSFEAEEIDQLKRAGRP</sequence>
<dbReference type="Gene3D" id="1.10.1220.10">
    <property type="entry name" value="Met repressor-like"/>
    <property type="match status" value="1"/>
</dbReference>
<gene>
    <name evidence="2" type="ORF">HMPREF9306_02096</name>
</gene>
<dbReference type="AlphaFoldDB" id="S2WXM1"/>
<dbReference type="Pfam" id="PF22513">
    <property type="entry name" value="FitA-like_RHH"/>
    <property type="match status" value="1"/>
</dbReference>
<dbReference type="STRING" id="883161.HMPREF9306_02096"/>